<sequence>MSENVFPLILAELKAFASTAPSLTAVQEFLVELIPARLSYYNWTGFYMLDPEDAETLVLGPFRGAPTEHVRIPVSQGICGAAVAQDQTVIIDDVNSDPRYLACSLETRSEIVVPVHAHGKVIGEIDIDSHDLAAFTAADRAFLEECAKIVGSYVERTGISSKA</sequence>
<dbReference type="Pfam" id="PF01590">
    <property type="entry name" value="GAF"/>
    <property type="match status" value="1"/>
</dbReference>
<dbReference type="EMBL" id="SDMK01000002">
    <property type="protein sequence ID" value="RXS95570.1"/>
    <property type="molecule type" value="Genomic_DNA"/>
</dbReference>
<organism evidence="2 3">
    <name type="scientific">Silvibacterium dinghuense</name>
    <dbReference type="NCBI Taxonomy" id="1560006"/>
    <lineage>
        <taxon>Bacteria</taxon>
        <taxon>Pseudomonadati</taxon>
        <taxon>Acidobacteriota</taxon>
        <taxon>Terriglobia</taxon>
        <taxon>Terriglobales</taxon>
        <taxon>Acidobacteriaceae</taxon>
        <taxon>Silvibacterium</taxon>
    </lineage>
</organism>
<gene>
    <name evidence="2" type="ORF">ESZ00_13475</name>
</gene>
<dbReference type="RefSeq" id="WP_129208767.1">
    <property type="nucleotide sequence ID" value="NZ_BMGU01000004.1"/>
</dbReference>
<dbReference type="Proteomes" id="UP000290253">
    <property type="component" value="Unassembled WGS sequence"/>
</dbReference>
<reference evidence="2 3" key="1">
    <citation type="journal article" date="2016" name="Int. J. Syst. Evol. Microbiol.">
        <title>Acidipila dinghuensis sp. nov., an acidobacterium isolated from forest soil.</title>
        <authorList>
            <person name="Jiang Y.W."/>
            <person name="Wang J."/>
            <person name="Chen M.H."/>
            <person name="Lv Y.Y."/>
            <person name="Qiu L.H."/>
        </authorList>
    </citation>
    <scope>NUCLEOTIDE SEQUENCE [LARGE SCALE GENOMIC DNA]</scope>
    <source>
        <strain evidence="2 3">DHOF10</strain>
    </source>
</reference>
<accession>A0A4V1NVF3</accession>
<comment type="caution">
    <text evidence="2">The sequence shown here is derived from an EMBL/GenBank/DDBJ whole genome shotgun (WGS) entry which is preliminary data.</text>
</comment>
<dbReference type="InterPro" id="IPR029016">
    <property type="entry name" value="GAF-like_dom_sf"/>
</dbReference>
<evidence type="ECO:0000259" key="1">
    <source>
        <dbReference type="SMART" id="SM00065"/>
    </source>
</evidence>
<name>A0A4V1NVF3_9BACT</name>
<dbReference type="AlphaFoldDB" id="A0A4V1NVF3"/>
<dbReference type="OrthoDB" id="9796252at2"/>
<dbReference type="Gene3D" id="3.30.450.40">
    <property type="match status" value="1"/>
</dbReference>
<evidence type="ECO:0000313" key="2">
    <source>
        <dbReference type="EMBL" id="RXS95570.1"/>
    </source>
</evidence>
<dbReference type="SMART" id="SM00065">
    <property type="entry name" value="GAF"/>
    <property type="match status" value="1"/>
</dbReference>
<protein>
    <submittedName>
        <fullName evidence="2">GAF domain-containing protein</fullName>
    </submittedName>
</protein>
<feature type="domain" description="GAF" evidence="1">
    <location>
        <begin position="21"/>
        <end position="163"/>
    </location>
</feature>
<proteinExistence type="predicted"/>
<evidence type="ECO:0000313" key="3">
    <source>
        <dbReference type="Proteomes" id="UP000290253"/>
    </source>
</evidence>
<dbReference type="InterPro" id="IPR003018">
    <property type="entry name" value="GAF"/>
</dbReference>
<dbReference type="SUPFAM" id="SSF55781">
    <property type="entry name" value="GAF domain-like"/>
    <property type="match status" value="1"/>
</dbReference>
<keyword evidence="3" id="KW-1185">Reference proteome</keyword>